<evidence type="ECO:0000256" key="3">
    <source>
        <dbReference type="ARBA" id="ARBA00023002"/>
    </source>
</evidence>
<evidence type="ECO:0000313" key="10">
    <source>
        <dbReference type="Proteomes" id="UP000093053"/>
    </source>
</evidence>
<evidence type="ECO:0000256" key="2">
    <source>
        <dbReference type="ARBA" id="ARBA00022729"/>
    </source>
</evidence>
<organism evidence="9 10">
    <name type="scientific">Lentzea guizhouensis</name>
    <dbReference type="NCBI Taxonomy" id="1586287"/>
    <lineage>
        <taxon>Bacteria</taxon>
        <taxon>Bacillati</taxon>
        <taxon>Actinomycetota</taxon>
        <taxon>Actinomycetes</taxon>
        <taxon>Pseudonocardiales</taxon>
        <taxon>Pseudonocardiaceae</taxon>
        <taxon>Lentzea</taxon>
    </lineage>
</organism>
<evidence type="ECO:0000256" key="6">
    <source>
        <dbReference type="SAM" id="MobiDB-lite"/>
    </source>
</evidence>
<evidence type="ECO:0000256" key="5">
    <source>
        <dbReference type="ARBA" id="ARBA00023284"/>
    </source>
</evidence>
<dbReference type="CDD" id="cd02972">
    <property type="entry name" value="DsbA_family"/>
    <property type="match status" value="1"/>
</dbReference>
<proteinExistence type="inferred from homology"/>
<keyword evidence="10" id="KW-1185">Reference proteome</keyword>
<sequence>MGGAERSARKRKQAARAVTQARNSGGDRTKIIAGIAVVAVLAVAVIGYVIFQQQSSGTTTDGAIPAAPADKVISAPSARDNNVVVVGKDSATTTIDVYEDFLCPACGQFEEIYGKDLKNAVEDGKLKIRYNILPMLDRLSEPTGYSSISANAGLCAADAGKFNEFHAALYSKQPEEGGPGYTKDQLIKLGKDLGITDAAFETCVQNDTYKAQLSDLMSKTSANDALKNGGGFGTPTVAHNGARVDMAANDNWLADLLK</sequence>
<dbReference type="InterPro" id="IPR012336">
    <property type="entry name" value="Thioredoxin-like_fold"/>
</dbReference>
<keyword evidence="9" id="KW-0413">Isomerase</keyword>
<evidence type="ECO:0000256" key="4">
    <source>
        <dbReference type="ARBA" id="ARBA00023157"/>
    </source>
</evidence>
<evidence type="ECO:0000259" key="8">
    <source>
        <dbReference type="Pfam" id="PF13462"/>
    </source>
</evidence>
<keyword evidence="7" id="KW-0812">Transmembrane</keyword>
<dbReference type="PANTHER" id="PTHR13887:SF14">
    <property type="entry name" value="DISULFIDE BOND FORMATION PROTEIN D"/>
    <property type="match status" value="1"/>
</dbReference>
<protein>
    <submittedName>
        <fullName evidence="9">Protein-disulfide isomerase</fullName>
    </submittedName>
</protein>
<dbReference type="Proteomes" id="UP000093053">
    <property type="component" value="Chromosome"/>
</dbReference>
<dbReference type="GO" id="GO:0016491">
    <property type="term" value="F:oxidoreductase activity"/>
    <property type="evidence" value="ECO:0007669"/>
    <property type="project" value="UniProtKB-KW"/>
</dbReference>
<dbReference type="PANTHER" id="PTHR13887">
    <property type="entry name" value="GLUTATHIONE S-TRANSFERASE KAPPA"/>
    <property type="match status" value="1"/>
</dbReference>
<name>A0A1B2HED6_9PSEU</name>
<keyword evidence="7" id="KW-1133">Transmembrane helix</keyword>
<dbReference type="AlphaFoldDB" id="A0A1B2HED6"/>
<keyword evidence="5" id="KW-0676">Redox-active center</keyword>
<dbReference type="GO" id="GO:0016853">
    <property type="term" value="F:isomerase activity"/>
    <property type="evidence" value="ECO:0007669"/>
    <property type="project" value="UniProtKB-KW"/>
</dbReference>
<keyword evidence="3" id="KW-0560">Oxidoreductase</keyword>
<dbReference type="Gene3D" id="3.40.30.10">
    <property type="entry name" value="Glutaredoxin"/>
    <property type="match status" value="1"/>
</dbReference>
<reference evidence="9 10" key="1">
    <citation type="submission" date="2016-07" db="EMBL/GenBank/DDBJ databases">
        <title>Complete genome sequence of the Lentzea guizhouensis DHS C013.</title>
        <authorList>
            <person name="Cao C."/>
        </authorList>
    </citation>
    <scope>NUCLEOTIDE SEQUENCE [LARGE SCALE GENOMIC DNA]</scope>
    <source>
        <strain evidence="9 10">DHS C013</strain>
    </source>
</reference>
<dbReference type="InterPro" id="IPR036249">
    <property type="entry name" value="Thioredoxin-like_sf"/>
</dbReference>
<evidence type="ECO:0000256" key="7">
    <source>
        <dbReference type="SAM" id="Phobius"/>
    </source>
</evidence>
<keyword evidence="4" id="KW-1015">Disulfide bond</keyword>
<keyword evidence="2" id="KW-0732">Signal</keyword>
<dbReference type="SUPFAM" id="SSF52833">
    <property type="entry name" value="Thioredoxin-like"/>
    <property type="match status" value="1"/>
</dbReference>
<keyword evidence="7" id="KW-0472">Membrane</keyword>
<dbReference type="OrthoDB" id="117402at2"/>
<dbReference type="Pfam" id="PF13462">
    <property type="entry name" value="Thioredoxin_4"/>
    <property type="match status" value="1"/>
</dbReference>
<feature type="transmembrane region" description="Helical" evidence="7">
    <location>
        <begin position="31"/>
        <end position="51"/>
    </location>
</feature>
<comment type="similarity">
    <text evidence="1">Belongs to the thioredoxin family. DsbA subfamily.</text>
</comment>
<dbReference type="KEGG" id="led:BBK82_08315"/>
<evidence type="ECO:0000313" key="9">
    <source>
        <dbReference type="EMBL" id="ANZ36071.1"/>
    </source>
</evidence>
<dbReference type="EMBL" id="CP016793">
    <property type="protein sequence ID" value="ANZ36071.1"/>
    <property type="molecule type" value="Genomic_DNA"/>
</dbReference>
<gene>
    <name evidence="9" type="ORF">BBK82_08315</name>
</gene>
<feature type="region of interest" description="Disordered" evidence="6">
    <location>
        <begin position="1"/>
        <end position="21"/>
    </location>
</feature>
<evidence type="ECO:0000256" key="1">
    <source>
        <dbReference type="ARBA" id="ARBA00005791"/>
    </source>
</evidence>
<dbReference type="RefSeq" id="WP_065914478.1">
    <property type="nucleotide sequence ID" value="NZ_CP016793.1"/>
</dbReference>
<feature type="domain" description="Thioredoxin-like fold" evidence="8">
    <location>
        <begin position="84"/>
        <end position="252"/>
    </location>
</feature>
<dbReference type="STRING" id="1586287.BBK82_08315"/>
<accession>A0A1B2HED6</accession>